<organism evidence="8 9">
    <name type="scientific">Amorphus orientalis</name>
    <dbReference type="NCBI Taxonomy" id="649198"/>
    <lineage>
        <taxon>Bacteria</taxon>
        <taxon>Pseudomonadati</taxon>
        <taxon>Pseudomonadota</taxon>
        <taxon>Alphaproteobacteria</taxon>
        <taxon>Hyphomicrobiales</taxon>
        <taxon>Amorphaceae</taxon>
        <taxon>Amorphus</taxon>
    </lineage>
</organism>
<dbReference type="InterPro" id="IPR029028">
    <property type="entry name" value="Alpha/beta_knot_MTases"/>
</dbReference>
<evidence type="ECO:0000313" key="8">
    <source>
        <dbReference type="EMBL" id="MDQ0317462.1"/>
    </source>
</evidence>
<dbReference type="PANTHER" id="PTHR42786:SF7">
    <property type="entry name" value="TRNA_RRNA METHYLTRANSFERASE SPOU TYPE DOMAIN-CONTAINING PROTEIN"/>
    <property type="match status" value="1"/>
</dbReference>
<dbReference type="GO" id="GO:0005829">
    <property type="term" value="C:cytosol"/>
    <property type="evidence" value="ECO:0007669"/>
    <property type="project" value="TreeGrafter"/>
</dbReference>
<keyword evidence="5" id="KW-0819">tRNA processing</keyword>
<name>A0AAE3VSB6_9HYPH</name>
<keyword evidence="9" id="KW-1185">Reference proteome</keyword>
<evidence type="ECO:0000256" key="2">
    <source>
        <dbReference type="ARBA" id="ARBA00022603"/>
    </source>
</evidence>
<evidence type="ECO:0000256" key="5">
    <source>
        <dbReference type="RuleBase" id="RU362024"/>
    </source>
</evidence>
<comment type="catalytic activity">
    <reaction evidence="5">
        <text>cytidine(32) in tRNA + S-adenosyl-L-methionine = 2'-O-methylcytidine(32) in tRNA + S-adenosyl-L-homocysteine + H(+)</text>
        <dbReference type="Rhea" id="RHEA:42932"/>
        <dbReference type="Rhea" id="RHEA-COMP:10288"/>
        <dbReference type="Rhea" id="RHEA-COMP:10289"/>
        <dbReference type="ChEBI" id="CHEBI:15378"/>
        <dbReference type="ChEBI" id="CHEBI:57856"/>
        <dbReference type="ChEBI" id="CHEBI:59789"/>
        <dbReference type="ChEBI" id="CHEBI:74495"/>
        <dbReference type="ChEBI" id="CHEBI:82748"/>
        <dbReference type="EC" id="2.1.1.200"/>
    </reaction>
</comment>
<dbReference type="EC" id="2.1.1.200" evidence="5"/>
<dbReference type="GO" id="GO:0002128">
    <property type="term" value="P:tRNA nucleoside ribose methylation"/>
    <property type="evidence" value="ECO:0007669"/>
    <property type="project" value="TreeGrafter"/>
</dbReference>
<comment type="caution">
    <text evidence="8">The sequence shown here is derived from an EMBL/GenBank/DDBJ whole genome shotgun (WGS) entry which is preliminary data.</text>
</comment>
<dbReference type="PIRSF" id="PIRSF004808">
    <property type="entry name" value="LasT"/>
    <property type="match status" value="1"/>
</dbReference>
<accession>A0AAE3VSB6</accession>
<evidence type="ECO:0000256" key="1">
    <source>
        <dbReference type="ARBA" id="ARBA00007228"/>
    </source>
</evidence>
<keyword evidence="3 8" id="KW-0808">Transferase</keyword>
<evidence type="ECO:0000259" key="7">
    <source>
        <dbReference type="Pfam" id="PF00588"/>
    </source>
</evidence>
<evidence type="ECO:0000256" key="6">
    <source>
        <dbReference type="SAM" id="MobiDB-lite"/>
    </source>
</evidence>
<protein>
    <recommendedName>
        <fullName evidence="5">tRNA (cytidine/uridine-2'-O-)-methyltransferase TrmJ</fullName>
        <ecNumber evidence="5">2.1.1.200</ecNumber>
    </recommendedName>
    <alternativeName>
        <fullName evidence="5">tRNA (cytidine(32)/uridine(32)-2'-O)-methyltransferase</fullName>
    </alternativeName>
    <alternativeName>
        <fullName evidence="5">tRNA Cm32/Um32 methyltransferase</fullName>
    </alternativeName>
</protein>
<dbReference type="CDD" id="cd18093">
    <property type="entry name" value="SpoU-like_TrmJ"/>
    <property type="match status" value="1"/>
</dbReference>
<sequence>MSETDSAPETTSPPPAIVLVEPQLGENIGTAARAMANFGLDDLRLVAPRDGWPSEKATAAASGATHVIDRVRVFETTEAAIADLNFVLATTARARGFHRPVLGPEEAAARTLAPAGNAVSGVLFGRERWGLTNEEVALADAILTYPVDTRFASLNIAQAVLVFAYEWRRQATASALPFAAQPSAPPASKADVLGLCAHLEQALEPTGYFRPPEMRPVMVRNLRTLIQDAGFTETQVHLLRGVVAHLEGRRGRPIPRETPAPDETVGESGPSDT</sequence>
<feature type="domain" description="tRNA/rRNA methyltransferase SpoU type" evidence="7">
    <location>
        <begin position="16"/>
        <end position="165"/>
    </location>
</feature>
<keyword evidence="4 5" id="KW-0949">S-adenosyl-L-methionine</keyword>
<dbReference type="Proteomes" id="UP001229244">
    <property type="component" value="Unassembled WGS sequence"/>
</dbReference>
<dbReference type="SUPFAM" id="SSF75217">
    <property type="entry name" value="alpha/beta knot"/>
    <property type="match status" value="1"/>
</dbReference>
<reference evidence="8" key="1">
    <citation type="submission" date="2023-07" db="EMBL/GenBank/DDBJ databases">
        <title>Genomic Encyclopedia of Type Strains, Phase IV (KMG-IV): sequencing the most valuable type-strain genomes for metagenomic binning, comparative biology and taxonomic classification.</title>
        <authorList>
            <person name="Goeker M."/>
        </authorList>
    </citation>
    <scope>NUCLEOTIDE SEQUENCE</scope>
    <source>
        <strain evidence="8">DSM 21202</strain>
    </source>
</reference>
<dbReference type="GO" id="GO:0160206">
    <property type="term" value="F:tRNA (cytidine(32)/uridine(32)-2'-O)-methyltransferase activity"/>
    <property type="evidence" value="ECO:0007669"/>
    <property type="project" value="UniProtKB-EC"/>
</dbReference>
<feature type="region of interest" description="Disordered" evidence="6">
    <location>
        <begin position="249"/>
        <end position="273"/>
    </location>
</feature>
<comment type="subcellular location">
    <subcellularLocation>
        <location evidence="5">Cytoplasm</location>
    </subcellularLocation>
</comment>
<comment type="catalytic activity">
    <reaction evidence="5">
        <text>uridine(32) in tRNA + S-adenosyl-L-methionine = 2'-O-methyluridine(32) in tRNA + S-adenosyl-L-homocysteine + H(+)</text>
        <dbReference type="Rhea" id="RHEA:42936"/>
        <dbReference type="Rhea" id="RHEA-COMP:10107"/>
        <dbReference type="Rhea" id="RHEA-COMP:10290"/>
        <dbReference type="ChEBI" id="CHEBI:15378"/>
        <dbReference type="ChEBI" id="CHEBI:57856"/>
        <dbReference type="ChEBI" id="CHEBI:59789"/>
        <dbReference type="ChEBI" id="CHEBI:65315"/>
        <dbReference type="ChEBI" id="CHEBI:74478"/>
        <dbReference type="EC" id="2.1.1.200"/>
    </reaction>
</comment>
<dbReference type="InterPro" id="IPR001537">
    <property type="entry name" value="SpoU_MeTrfase"/>
</dbReference>
<comment type="subunit">
    <text evidence="5">Homodimer.</text>
</comment>
<dbReference type="AlphaFoldDB" id="A0AAE3VSB6"/>
<dbReference type="RefSeq" id="WP_306887381.1">
    <property type="nucleotide sequence ID" value="NZ_JAUSUL010000005.1"/>
</dbReference>
<keyword evidence="5" id="KW-0963">Cytoplasm</keyword>
<gene>
    <name evidence="5" type="primary">trmJ</name>
    <name evidence="8" type="ORF">J2S73_003946</name>
</gene>
<evidence type="ECO:0000256" key="4">
    <source>
        <dbReference type="ARBA" id="ARBA00022691"/>
    </source>
</evidence>
<dbReference type="NCBIfam" id="TIGR00050">
    <property type="entry name" value="rRNA_methyl_1"/>
    <property type="match status" value="1"/>
</dbReference>
<dbReference type="GO" id="GO:0003723">
    <property type="term" value="F:RNA binding"/>
    <property type="evidence" value="ECO:0007669"/>
    <property type="project" value="InterPro"/>
</dbReference>
<dbReference type="Pfam" id="PF00588">
    <property type="entry name" value="SpoU_methylase"/>
    <property type="match status" value="1"/>
</dbReference>
<evidence type="ECO:0000256" key="3">
    <source>
        <dbReference type="ARBA" id="ARBA00022679"/>
    </source>
</evidence>
<proteinExistence type="inferred from homology"/>
<keyword evidence="2 5" id="KW-0489">Methyltransferase</keyword>
<dbReference type="Gene3D" id="1.10.8.590">
    <property type="match status" value="1"/>
</dbReference>
<evidence type="ECO:0000313" key="9">
    <source>
        <dbReference type="Proteomes" id="UP001229244"/>
    </source>
</evidence>
<comment type="function">
    <text evidence="5">Catalyzes the formation of 2'O-methylated cytidine (Cm32) or 2'O-methylated uridine (Um32) at position 32 in tRNA.</text>
</comment>
<dbReference type="PANTHER" id="PTHR42786">
    <property type="entry name" value="TRNA/RRNA METHYLTRANSFERASE"/>
    <property type="match status" value="1"/>
</dbReference>
<dbReference type="EMBL" id="JAUSUL010000005">
    <property type="protein sequence ID" value="MDQ0317462.1"/>
    <property type="molecule type" value="Genomic_DNA"/>
</dbReference>
<dbReference type="Gene3D" id="3.40.1280.10">
    <property type="match status" value="1"/>
</dbReference>
<dbReference type="InterPro" id="IPR029026">
    <property type="entry name" value="tRNA_m1G_MTases_N"/>
</dbReference>
<comment type="similarity">
    <text evidence="1">Belongs to the class IV-like SAM-binding methyltransferase superfamily. RNA methyltransferase TrmH family.</text>
</comment>
<dbReference type="InterPro" id="IPR004384">
    <property type="entry name" value="RNA_MeTrfase_TrmJ/LasT"/>
</dbReference>